<evidence type="ECO:0000313" key="7">
    <source>
        <dbReference type="EMBL" id="NEX77851.1"/>
    </source>
</evidence>
<dbReference type="PANTHER" id="PTHR43701:SF2">
    <property type="entry name" value="MEMBRANE TRANSPORTER PROTEIN YJNA-RELATED"/>
    <property type="match status" value="1"/>
</dbReference>
<comment type="similarity">
    <text evidence="2 6">Belongs to the 4-toluene sulfonate uptake permease (TSUP) (TC 2.A.102) family.</text>
</comment>
<dbReference type="GO" id="GO:0005886">
    <property type="term" value="C:plasma membrane"/>
    <property type="evidence" value="ECO:0007669"/>
    <property type="project" value="UniProtKB-SubCell"/>
</dbReference>
<feature type="transmembrane region" description="Helical" evidence="6">
    <location>
        <begin position="169"/>
        <end position="188"/>
    </location>
</feature>
<evidence type="ECO:0000256" key="2">
    <source>
        <dbReference type="ARBA" id="ARBA00009142"/>
    </source>
</evidence>
<dbReference type="EMBL" id="JAAIUV010000003">
    <property type="protein sequence ID" value="NEX77851.1"/>
    <property type="molecule type" value="Genomic_DNA"/>
</dbReference>
<keyword evidence="8" id="KW-1185">Reference proteome</keyword>
<keyword evidence="4 6" id="KW-1133">Transmembrane helix</keyword>
<evidence type="ECO:0000256" key="4">
    <source>
        <dbReference type="ARBA" id="ARBA00022989"/>
    </source>
</evidence>
<dbReference type="Pfam" id="PF01925">
    <property type="entry name" value="TauE"/>
    <property type="match status" value="1"/>
</dbReference>
<keyword evidence="6" id="KW-1003">Cell membrane</keyword>
<feature type="transmembrane region" description="Helical" evidence="6">
    <location>
        <begin position="71"/>
        <end position="90"/>
    </location>
</feature>
<feature type="transmembrane region" description="Helical" evidence="6">
    <location>
        <begin position="194"/>
        <end position="215"/>
    </location>
</feature>
<comment type="subcellular location">
    <subcellularLocation>
        <location evidence="6">Cell membrane</location>
        <topology evidence="6">Multi-pass membrane protein</topology>
    </subcellularLocation>
    <subcellularLocation>
        <location evidence="1">Membrane</location>
        <topology evidence="1">Multi-pass membrane protein</topology>
    </subcellularLocation>
</comment>
<feature type="transmembrane region" description="Helical" evidence="6">
    <location>
        <begin position="97"/>
        <end position="115"/>
    </location>
</feature>
<evidence type="ECO:0000313" key="8">
    <source>
        <dbReference type="Proteomes" id="UP000481621"/>
    </source>
</evidence>
<protein>
    <recommendedName>
        <fullName evidence="6">Probable membrane transporter protein</fullName>
    </recommendedName>
</protein>
<accession>A0A6B3TNZ2</accession>
<keyword evidence="5 6" id="KW-0472">Membrane</keyword>
<evidence type="ECO:0000256" key="6">
    <source>
        <dbReference type="RuleBase" id="RU363041"/>
    </source>
</evidence>
<gene>
    <name evidence="7" type="ORF">G4Z05_02975</name>
</gene>
<feature type="transmembrane region" description="Helical" evidence="6">
    <location>
        <begin position="135"/>
        <end position="157"/>
    </location>
</feature>
<dbReference type="InterPro" id="IPR002781">
    <property type="entry name" value="TM_pro_TauE-like"/>
</dbReference>
<dbReference type="AlphaFoldDB" id="A0A6B3TNZ2"/>
<name>A0A6B3TNZ2_9BACI</name>
<organism evidence="7 8">
    <name type="scientific">Neobacillus thermocopriae</name>
    <dbReference type="NCBI Taxonomy" id="1215031"/>
    <lineage>
        <taxon>Bacteria</taxon>
        <taxon>Bacillati</taxon>
        <taxon>Bacillota</taxon>
        <taxon>Bacilli</taxon>
        <taxon>Bacillales</taxon>
        <taxon>Bacillaceae</taxon>
        <taxon>Neobacillus</taxon>
    </lineage>
</organism>
<evidence type="ECO:0000256" key="1">
    <source>
        <dbReference type="ARBA" id="ARBA00004141"/>
    </source>
</evidence>
<proteinExistence type="inferred from homology"/>
<reference evidence="7" key="1">
    <citation type="submission" date="2020-02" db="EMBL/GenBank/DDBJ databases">
        <title>Bacillus sedimentmangrovi sp. nov., isolated from sediment of the mangrove ecosystem.</title>
        <authorList>
            <person name="Liu G."/>
        </authorList>
    </citation>
    <scope>NUCLEOTIDE SEQUENCE [LARGE SCALE GENOMIC DNA]</scope>
    <source>
        <strain evidence="7">SgZ-7</strain>
    </source>
</reference>
<dbReference type="Proteomes" id="UP000481621">
    <property type="component" value="Unassembled WGS sequence"/>
</dbReference>
<keyword evidence="3 6" id="KW-0812">Transmembrane</keyword>
<dbReference type="PANTHER" id="PTHR43701">
    <property type="entry name" value="MEMBRANE TRANSPORTER PROTEIN MJ0441-RELATED"/>
    <property type="match status" value="1"/>
</dbReference>
<sequence>MEFVILYLIGIIATTLRTLAGGGGMISLPVMLLMGIPVHSAIGANKVSNTISSISSFYHLYKKKEVSLKESLWMIPVSLGGGITGGFIASKLSGDKMYILAIFLLIFAFITSFMGKNHFSGNEPLRMNRVSISGLFGIGMYDGLFGLGQGTLMFYLFDYMNIAYIRAVALVRLATFSSCFGAAITYIIAGKIIWPVTLALLLGSLTGAHIGVRIVEKLKPKYVKPLLRMFTIALIIQILAERVF</sequence>
<evidence type="ECO:0000256" key="3">
    <source>
        <dbReference type="ARBA" id="ARBA00022692"/>
    </source>
</evidence>
<evidence type="ECO:0000256" key="5">
    <source>
        <dbReference type="ARBA" id="ARBA00023136"/>
    </source>
</evidence>
<comment type="caution">
    <text evidence="7">The sequence shown here is derived from an EMBL/GenBank/DDBJ whole genome shotgun (WGS) entry which is preliminary data.</text>
</comment>
<dbReference type="InterPro" id="IPR051598">
    <property type="entry name" value="TSUP/Inactive_protease-like"/>
</dbReference>
<dbReference type="RefSeq" id="WP_163250402.1">
    <property type="nucleotide sequence ID" value="NZ_JAAIUV010000003.1"/>
</dbReference>